<organism evidence="10 11">
    <name type="scientific">Salisediminibacterium beveridgei</name>
    <dbReference type="NCBI Taxonomy" id="632773"/>
    <lineage>
        <taxon>Bacteria</taxon>
        <taxon>Bacillati</taxon>
        <taxon>Bacillota</taxon>
        <taxon>Bacilli</taxon>
        <taxon>Bacillales</taxon>
        <taxon>Bacillaceae</taxon>
        <taxon>Salisediminibacterium</taxon>
    </lineage>
</organism>
<dbReference type="GO" id="GO:0005829">
    <property type="term" value="C:cytosol"/>
    <property type="evidence" value="ECO:0007669"/>
    <property type="project" value="TreeGrafter"/>
</dbReference>
<proteinExistence type="inferred from homology"/>
<protein>
    <recommendedName>
        <fullName evidence="7">Flagellar assembly protein FliH</fullName>
    </recommendedName>
</protein>
<dbReference type="STRING" id="632773.BBEV_1827"/>
<feature type="region of interest" description="Disordered" evidence="8">
    <location>
        <begin position="29"/>
        <end position="57"/>
    </location>
</feature>
<dbReference type="PANTHER" id="PTHR34982">
    <property type="entry name" value="YOP PROTEINS TRANSLOCATION PROTEIN L"/>
    <property type="match status" value="1"/>
</dbReference>
<accession>A0A1D7QW35</accession>
<dbReference type="KEGG" id="bbev:BBEV_1827"/>
<evidence type="ECO:0000256" key="6">
    <source>
        <dbReference type="ARBA" id="ARBA00023225"/>
    </source>
</evidence>
<dbReference type="Pfam" id="PF02108">
    <property type="entry name" value="FliH"/>
    <property type="match status" value="1"/>
</dbReference>
<keyword evidence="6" id="KW-1006">Bacterial flagellum protein export</keyword>
<dbReference type="GO" id="GO:0044781">
    <property type="term" value="P:bacterial-type flagellum organization"/>
    <property type="evidence" value="ECO:0007669"/>
    <property type="project" value="UniProtKB-KW"/>
</dbReference>
<dbReference type="Proteomes" id="UP000094463">
    <property type="component" value="Chromosome"/>
</dbReference>
<gene>
    <name evidence="10" type="primary">fliH</name>
    <name evidence="10" type="ORF">BBEV_1827</name>
</gene>
<evidence type="ECO:0000256" key="1">
    <source>
        <dbReference type="ARBA" id="ARBA00003041"/>
    </source>
</evidence>
<sequence length="264" mass="30810">MIKSYKPNETGTDQREIRLKKVELPSFYTSEHANERVESDEERKTRLAQGKESEIKMREEELQRKEEELNNQWRQFEEEAAVIRQEMNQQAEQIFNEAAENGFNQGHQEGIEQGKTQCDEQIQEARQMIELARHDVVRRIEEAEPDILELSVAVASRILGKTVETHPETWLHMVKQAIYEVREQEEVKVYVPPDWYPMTIQGQRELQEVAVHVGELIILPDEQLSGHQCVLETPFGRVDASMDTQLLEIRHALFEVLKDGAIHE</sequence>
<feature type="compositionally biased region" description="Basic and acidic residues" evidence="8">
    <location>
        <begin position="32"/>
        <end position="57"/>
    </location>
</feature>
<dbReference type="EMBL" id="CP012502">
    <property type="protein sequence ID" value="AOM83188.1"/>
    <property type="molecule type" value="Genomic_DNA"/>
</dbReference>
<comment type="function">
    <text evidence="1">Needed for flagellar regrowth and assembly.</text>
</comment>
<dbReference type="InterPro" id="IPR051472">
    <property type="entry name" value="T3SS_Stator/FliH"/>
</dbReference>
<keyword evidence="10" id="KW-0969">Cilium</keyword>
<evidence type="ECO:0000313" key="10">
    <source>
        <dbReference type="EMBL" id="AOM83188.1"/>
    </source>
</evidence>
<dbReference type="NCBIfam" id="TIGR03825">
    <property type="entry name" value="FliH_bacil"/>
    <property type="match status" value="1"/>
</dbReference>
<keyword evidence="5" id="KW-0653">Protein transport</keyword>
<reference evidence="10 11" key="1">
    <citation type="submission" date="2015-08" db="EMBL/GenBank/DDBJ databases">
        <title>The complete genome sequence of Bacillus beveridgei MLTeJB.</title>
        <authorList>
            <person name="Hanson T.E."/>
            <person name="Mesa C."/>
            <person name="Basesman S.M."/>
            <person name="Oremland R.S."/>
        </authorList>
    </citation>
    <scope>NUCLEOTIDE SEQUENCE [LARGE SCALE GENOMIC DNA]</scope>
    <source>
        <strain evidence="10 11">MLTeJB</strain>
    </source>
</reference>
<keyword evidence="11" id="KW-1185">Reference proteome</keyword>
<keyword evidence="10" id="KW-0966">Cell projection</keyword>
<dbReference type="AlphaFoldDB" id="A0A1D7QW35"/>
<keyword evidence="4" id="KW-1005">Bacterial flagellum biogenesis</keyword>
<dbReference type="InterPro" id="IPR018035">
    <property type="entry name" value="Flagellar_FliH/T3SS_HrpE"/>
</dbReference>
<evidence type="ECO:0000256" key="3">
    <source>
        <dbReference type="ARBA" id="ARBA00022448"/>
    </source>
</evidence>
<evidence type="ECO:0000256" key="4">
    <source>
        <dbReference type="ARBA" id="ARBA00022795"/>
    </source>
</evidence>
<evidence type="ECO:0000256" key="5">
    <source>
        <dbReference type="ARBA" id="ARBA00022927"/>
    </source>
</evidence>
<dbReference type="PATRIC" id="fig|632773.3.peg.1915"/>
<keyword evidence="10" id="KW-0282">Flagellum</keyword>
<keyword evidence="3" id="KW-0813">Transport</keyword>
<evidence type="ECO:0000256" key="8">
    <source>
        <dbReference type="SAM" id="MobiDB-lite"/>
    </source>
</evidence>
<dbReference type="RefSeq" id="WP_069365197.1">
    <property type="nucleotide sequence ID" value="NZ_CP012502.1"/>
</dbReference>
<evidence type="ECO:0000256" key="2">
    <source>
        <dbReference type="ARBA" id="ARBA00006602"/>
    </source>
</evidence>
<feature type="domain" description="Flagellar assembly protein FliH/Type III secretion system HrpE" evidence="9">
    <location>
        <begin position="120"/>
        <end position="246"/>
    </location>
</feature>
<name>A0A1D7QW35_9BACI</name>
<evidence type="ECO:0000256" key="7">
    <source>
        <dbReference type="NCBIfam" id="TIGR03825"/>
    </source>
</evidence>
<evidence type="ECO:0000259" key="9">
    <source>
        <dbReference type="Pfam" id="PF02108"/>
    </source>
</evidence>
<comment type="similarity">
    <text evidence="2">Belongs to the FliH family.</text>
</comment>
<dbReference type="GO" id="GO:0015031">
    <property type="term" value="P:protein transport"/>
    <property type="evidence" value="ECO:0007669"/>
    <property type="project" value="UniProtKB-KW"/>
</dbReference>
<dbReference type="InterPro" id="IPR022524">
    <property type="entry name" value="FliH_Bacilli"/>
</dbReference>
<evidence type="ECO:0000313" key="11">
    <source>
        <dbReference type="Proteomes" id="UP000094463"/>
    </source>
</evidence>
<dbReference type="PANTHER" id="PTHR34982:SF1">
    <property type="entry name" value="FLAGELLAR ASSEMBLY PROTEIN FLIH"/>
    <property type="match status" value="1"/>
</dbReference>